<evidence type="ECO:0000256" key="7">
    <source>
        <dbReference type="ARBA" id="ARBA00048045"/>
    </source>
</evidence>
<reference evidence="10" key="1">
    <citation type="submission" date="2020-04" db="EMBL/GenBank/DDBJ databases">
        <title>Deep metagenomics examines the oral microbiome during advanced dental caries in children, revealing novel taxa and co-occurrences with host molecules.</title>
        <authorList>
            <person name="Baker J.L."/>
            <person name="Morton J.T."/>
            <person name="Dinis M."/>
            <person name="Alvarez R."/>
            <person name="Tran N.C."/>
            <person name="Knight R."/>
            <person name="Edlund A."/>
        </authorList>
    </citation>
    <scope>NUCLEOTIDE SEQUENCE</scope>
    <source>
        <strain evidence="10">JCVI_24_bin.2</strain>
    </source>
</reference>
<dbReference type="InterPro" id="IPR028883">
    <property type="entry name" value="tRNA_aden_deaminase"/>
</dbReference>
<evidence type="ECO:0000256" key="5">
    <source>
        <dbReference type="ARBA" id="ARBA00022801"/>
    </source>
</evidence>
<evidence type="ECO:0000256" key="4">
    <source>
        <dbReference type="ARBA" id="ARBA00022723"/>
    </source>
</evidence>
<dbReference type="PROSITE" id="PS51747">
    <property type="entry name" value="CYT_DCMP_DEAMINASES_2"/>
    <property type="match status" value="1"/>
</dbReference>
<keyword evidence="5 8" id="KW-0378">Hydrolase</keyword>
<evidence type="ECO:0000259" key="9">
    <source>
        <dbReference type="PROSITE" id="PS51747"/>
    </source>
</evidence>
<feature type="binding site" evidence="8">
    <location>
        <position position="119"/>
    </location>
    <ligand>
        <name>Zn(2+)</name>
        <dbReference type="ChEBI" id="CHEBI:29105"/>
        <note>catalytic</note>
    </ligand>
</feature>
<dbReference type="PANTHER" id="PTHR11079">
    <property type="entry name" value="CYTOSINE DEAMINASE FAMILY MEMBER"/>
    <property type="match status" value="1"/>
</dbReference>
<comment type="catalytic activity">
    <reaction evidence="7 8">
        <text>adenosine(34) in tRNA + H2O + H(+) = inosine(34) in tRNA + NH4(+)</text>
        <dbReference type="Rhea" id="RHEA:43168"/>
        <dbReference type="Rhea" id="RHEA-COMP:10373"/>
        <dbReference type="Rhea" id="RHEA-COMP:10374"/>
        <dbReference type="ChEBI" id="CHEBI:15377"/>
        <dbReference type="ChEBI" id="CHEBI:15378"/>
        <dbReference type="ChEBI" id="CHEBI:28938"/>
        <dbReference type="ChEBI" id="CHEBI:74411"/>
        <dbReference type="ChEBI" id="CHEBI:82852"/>
        <dbReference type="EC" id="3.5.4.33"/>
    </reaction>
</comment>
<dbReference type="Gene3D" id="3.40.140.10">
    <property type="entry name" value="Cytidine Deaminase, domain 2"/>
    <property type="match status" value="1"/>
</dbReference>
<comment type="cofactor">
    <cofactor evidence="8">
        <name>Zn(2+)</name>
        <dbReference type="ChEBI" id="CHEBI:29105"/>
    </cofactor>
    <text evidence="8">Binds 1 zinc ion per subunit.</text>
</comment>
<dbReference type="SUPFAM" id="SSF53927">
    <property type="entry name" value="Cytidine deaminase-like"/>
    <property type="match status" value="1"/>
</dbReference>
<dbReference type="GO" id="GO:0008270">
    <property type="term" value="F:zinc ion binding"/>
    <property type="evidence" value="ECO:0007669"/>
    <property type="project" value="UniProtKB-UniRule"/>
</dbReference>
<accession>A0A930GZZ3</accession>
<evidence type="ECO:0000256" key="1">
    <source>
        <dbReference type="ARBA" id="ARBA00010669"/>
    </source>
</evidence>
<evidence type="ECO:0000256" key="8">
    <source>
        <dbReference type="HAMAP-Rule" id="MF_00972"/>
    </source>
</evidence>
<dbReference type="HAMAP" id="MF_00972">
    <property type="entry name" value="tRNA_aden_deaminase"/>
    <property type="match status" value="1"/>
</dbReference>
<dbReference type="InterPro" id="IPR002125">
    <property type="entry name" value="CMP_dCMP_dom"/>
</dbReference>
<evidence type="ECO:0000313" key="10">
    <source>
        <dbReference type="EMBL" id="MBF1283562.1"/>
    </source>
</evidence>
<evidence type="ECO:0000256" key="2">
    <source>
        <dbReference type="ARBA" id="ARBA00011738"/>
    </source>
</evidence>
<dbReference type="GO" id="GO:0002100">
    <property type="term" value="P:tRNA wobble adenosine to inosine editing"/>
    <property type="evidence" value="ECO:0007669"/>
    <property type="project" value="UniProtKB-UniRule"/>
</dbReference>
<sequence length="189" mass="20917">MNKITLNRGSMEENINFTDAERTAMNLALELAGKAGERGDVPIGAVILYDGLKPDSPMGRLCREKGIFPGEILGTGFNQRNFHGNALCHAEILAIEEACKKIGDWRLEDCTLYVNLEPCPMCAGAILQARIPRLQMSVRNPKAGFCGSVMNILQMKELNHRVEITEGLQAEEAKALLQDFFVKLRLKEG</sequence>
<comment type="function">
    <text evidence="8">Catalyzes the deamination of adenosine to inosine at the wobble position 34 of tRNA(Arg2).</text>
</comment>
<keyword evidence="4 8" id="KW-0479">Metal-binding</keyword>
<name>A0A930GZZ3_9FIRM</name>
<feature type="binding site" evidence="8">
    <location>
        <position position="89"/>
    </location>
    <ligand>
        <name>Zn(2+)</name>
        <dbReference type="ChEBI" id="CHEBI:29105"/>
        <note>catalytic</note>
    </ligand>
</feature>
<feature type="domain" description="CMP/dCMP-type deaminase" evidence="9">
    <location>
        <begin position="19"/>
        <end position="148"/>
    </location>
</feature>
<keyword evidence="6 8" id="KW-0862">Zinc</keyword>
<dbReference type="InterPro" id="IPR058535">
    <property type="entry name" value="MafB19-deam"/>
</dbReference>
<dbReference type="GO" id="GO:0052717">
    <property type="term" value="F:tRNA-specific adenosine-34 deaminase activity"/>
    <property type="evidence" value="ECO:0007669"/>
    <property type="project" value="UniProtKB-UniRule"/>
</dbReference>
<proteinExistence type="inferred from homology"/>
<comment type="similarity">
    <text evidence="1">Belongs to the cytidine and deoxycytidylate deaminase family. ADAT2 subfamily.</text>
</comment>
<dbReference type="EMBL" id="JABZRD010000167">
    <property type="protein sequence ID" value="MBF1283562.1"/>
    <property type="molecule type" value="Genomic_DNA"/>
</dbReference>
<protein>
    <recommendedName>
        <fullName evidence="8">tRNA-specific adenosine deaminase</fullName>
        <ecNumber evidence="8">3.5.4.33</ecNumber>
    </recommendedName>
</protein>
<evidence type="ECO:0000256" key="6">
    <source>
        <dbReference type="ARBA" id="ARBA00022833"/>
    </source>
</evidence>
<evidence type="ECO:0000313" key="11">
    <source>
        <dbReference type="Proteomes" id="UP000709351"/>
    </source>
</evidence>
<dbReference type="PROSITE" id="PS00903">
    <property type="entry name" value="CYT_DCMP_DEAMINASES_1"/>
    <property type="match status" value="1"/>
</dbReference>
<keyword evidence="3 8" id="KW-0819">tRNA processing</keyword>
<feature type="binding site" evidence="8">
    <location>
        <position position="122"/>
    </location>
    <ligand>
        <name>Zn(2+)</name>
        <dbReference type="ChEBI" id="CHEBI:29105"/>
        <note>catalytic</note>
    </ligand>
</feature>
<organism evidence="10 11">
    <name type="scientific">Oribacterium parvum</name>
    <dbReference type="NCBI Taxonomy" id="1501329"/>
    <lineage>
        <taxon>Bacteria</taxon>
        <taxon>Bacillati</taxon>
        <taxon>Bacillota</taxon>
        <taxon>Clostridia</taxon>
        <taxon>Lachnospirales</taxon>
        <taxon>Lachnospiraceae</taxon>
        <taxon>Oribacterium</taxon>
    </lineage>
</organism>
<dbReference type="CDD" id="cd01285">
    <property type="entry name" value="nucleoside_deaminase"/>
    <property type="match status" value="1"/>
</dbReference>
<dbReference type="AlphaFoldDB" id="A0A930GZZ3"/>
<dbReference type="InterPro" id="IPR016193">
    <property type="entry name" value="Cytidine_deaminase-like"/>
</dbReference>
<dbReference type="Pfam" id="PF14437">
    <property type="entry name" value="MafB19-deam"/>
    <property type="match status" value="1"/>
</dbReference>
<evidence type="ECO:0000256" key="3">
    <source>
        <dbReference type="ARBA" id="ARBA00022694"/>
    </source>
</evidence>
<comment type="caution">
    <text evidence="10">The sequence shown here is derived from an EMBL/GenBank/DDBJ whole genome shotgun (WGS) entry which is preliminary data.</text>
</comment>
<comment type="subunit">
    <text evidence="2 8">Homodimer.</text>
</comment>
<dbReference type="EC" id="3.5.4.33" evidence="8"/>
<dbReference type="Proteomes" id="UP000709351">
    <property type="component" value="Unassembled WGS sequence"/>
</dbReference>
<feature type="active site" description="Proton donor" evidence="8">
    <location>
        <position position="91"/>
    </location>
</feature>
<dbReference type="InterPro" id="IPR016192">
    <property type="entry name" value="APOBEC/CMP_deaminase_Zn-bd"/>
</dbReference>
<dbReference type="PANTHER" id="PTHR11079:SF202">
    <property type="entry name" value="TRNA-SPECIFIC ADENOSINE DEAMINASE"/>
    <property type="match status" value="1"/>
</dbReference>
<gene>
    <name evidence="8" type="primary">tadA</name>
    <name evidence="10" type="ORF">HXM93_03385</name>
</gene>